<comment type="caution">
    <text evidence="11">The sequence shown here is derived from an EMBL/GenBank/DDBJ whole genome shotgun (WGS) entry which is preliminary data.</text>
</comment>
<evidence type="ECO:0000256" key="4">
    <source>
        <dbReference type="ARBA" id="ARBA00022475"/>
    </source>
</evidence>
<sequence>MNRTASLRKWIPQYKANLALAGPVVLSQIGQVIVQLSDNLMVARLGALPLAAVSFGGAVFTIFLFWGTGLSLGLTPLTGEAYAQRKIRTTAGLLQNALVLYSLVGLLLFGVLWMLGDLLEYMGQSPEVVRLAVPYYRYLAWSIIPYMVYLSFKQFLEGVGNTRTGMAVVLIANAINIVFNYLLIFGKGGFPELGAAGAGLSTLISRICMPLFMLAYFLWNQSVRRYFAFFSRTVQTWRNIRRLLSVGLPISVQVVLEVMAFALSSIMMGWIGPSELAAHQIVLSVGTMAYMMQVGISTATTILVSHAYGRKDRQGIRLAAAGSCHLGLAFAVVTMSCLILFRYRIPMLFTDDAAVVAIAGQLFIFAGLYQLSDSLQIILVGVLRGMQDVAVLMSYSFVSYLLINLPVGYLCAFTLGIGPSGLWIGFIFGLSIAAWLYYRRYRKLSRRQSPGHGGDRPLTAPV</sequence>
<dbReference type="InterPro" id="IPR048279">
    <property type="entry name" value="MdtK-like"/>
</dbReference>
<evidence type="ECO:0000256" key="1">
    <source>
        <dbReference type="ARBA" id="ARBA00004651"/>
    </source>
</evidence>
<proteinExistence type="predicted"/>
<keyword evidence="5 10" id="KW-0812">Transmembrane</keyword>
<reference evidence="11 12" key="1">
    <citation type="submission" date="2020-08" db="EMBL/GenBank/DDBJ databases">
        <title>Genome public.</title>
        <authorList>
            <person name="Liu C."/>
            <person name="Sun Q."/>
        </authorList>
    </citation>
    <scope>NUCLEOTIDE SEQUENCE [LARGE SCALE GENOMIC DNA]</scope>
    <source>
        <strain evidence="11 12">New-7</strain>
    </source>
</reference>
<evidence type="ECO:0000256" key="8">
    <source>
        <dbReference type="ARBA" id="ARBA00023136"/>
    </source>
</evidence>
<evidence type="ECO:0000256" key="5">
    <source>
        <dbReference type="ARBA" id="ARBA00022692"/>
    </source>
</evidence>
<feature type="transmembrane region" description="Helical" evidence="10">
    <location>
        <begin position="392"/>
        <end position="415"/>
    </location>
</feature>
<evidence type="ECO:0000313" key="12">
    <source>
        <dbReference type="Proteomes" id="UP000636891"/>
    </source>
</evidence>
<keyword evidence="8 10" id="KW-0472">Membrane</keyword>
<feature type="transmembrane region" description="Helical" evidence="10">
    <location>
        <begin position="316"/>
        <end position="341"/>
    </location>
</feature>
<evidence type="ECO:0000256" key="2">
    <source>
        <dbReference type="ARBA" id="ARBA00022448"/>
    </source>
</evidence>
<dbReference type="PANTHER" id="PTHR43298:SF2">
    <property type="entry name" value="FMN_FAD EXPORTER YEEO-RELATED"/>
    <property type="match status" value="1"/>
</dbReference>
<feature type="transmembrane region" description="Helical" evidence="10">
    <location>
        <begin position="164"/>
        <end position="184"/>
    </location>
</feature>
<feature type="transmembrane region" description="Helical" evidence="10">
    <location>
        <begin position="277"/>
        <end position="304"/>
    </location>
</feature>
<keyword evidence="2" id="KW-0813">Transport</keyword>
<dbReference type="CDD" id="cd13131">
    <property type="entry name" value="MATE_NorM_like"/>
    <property type="match status" value="1"/>
</dbReference>
<evidence type="ECO:0000313" key="11">
    <source>
        <dbReference type="EMBL" id="MBC5617588.1"/>
    </source>
</evidence>
<feature type="transmembrane region" description="Helical" evidence="10">
    <location>
        <begin position="135"/>
        <end position="152"/>
    </location>
</feature>
<feature type="transmembrane region" description="Helical" evidence="10">
    <location>
        <begin position="421"/>
        <end position="438"/>
    </location>
</feature>
<feature type="transmembrane region" description="Helical" evidence="10">
    <location>
        <begin position="16"/>
        <end position="34"/>
    </location>
</feature>
<comment type="subcellular location">
    <subcellularLocation>
        <location evidence="1">Cell membrane</location>
        <topology evidence="1">Multi-pass membrane protein</topology>
    </subcellularLocation>
</comment>
<keyword evidence="7" id="KW-0406">Ion transport</keyword>
<evidence type="ECO:0000256" key="7">
    <source>
        <dbReference type="ARBA" id="ARBA00023065"/>
    </source>
</evidence>
<gene>
    <name evidence="11" type="ORF">H8S08_11275</name>
</gene>
<evidence type="ECO:0000256" key="6">
    <source>
        <dbReference type="ARBA" id="ARBA00022989"/>
    </source>
</evidence>
<protein>
    <recommendedName>
        <fullName evidence="9">Multidrug-efflux transporter</fullName>
    </recommendedName>
</protein>
<dbReference type="Pfam" id="PF01554">
    <property type="entry name" value="MatE"/>
    <property type="match status" value="2"/>
</dbReference>
<feature type="transmembrane region" description="Helical" evidence="10">
    <location>
        <begin position="46"/>
        <end position="72"/>
    </location>
</feature>
<dbReference type="EMBL" id="JACOOK010000007">
    <property type="protein sequence ID" value="MBC5617588.1"/>
    <property type="molecule type" value="Genomic_DNA"/>
</dbReference>
<evidence type="ECO:0000256" key="10">
    <source>
        <dbReference type="SAM" id="Phobius"/>
    </source>
</evidence>
<feature type="transmembrane region" description="Helical" evidence="10">
    <location>
        <begin position="93"/>
        <end position="115"/>
    </location>
</feature>
<feature type="transmembrane region" description="Helical" evidence="10">
    <location>
        <begin position="196"/>
        <end position="219"/>
    </location>
</feature>
<evidence type="ECO:0000256" key="9">
    <source>
        <dbReference type="ARBA" id="ARBA00031636"/>
    </source>
</evidence>
<organism evidence="11 12">
    <name type="scientific">Alistipes hominis</name>
    <dbReference type="NCBI Taxonomy" id="2763015"/>
    <lineage>
        <taxon>Bacteria</taxon>
        <taxon>Pseudomonadati</taxon>
        <taxon>Bacteroidota</taxon>
        <taxon>Bacteroidia</taxon>
        <taxon>Bacteroidales</taxon>
        <taxon>Rikenellaceae</taxon>
        <taxon>Alistipes</taxon>
    </lineage>
</organism>
<feature type="transmembrane region" description="Helical" evidence="10">
    <location>
        <begin position="240"/>
        <end position="271"/>
    </location>
</feature>
<dbReference type="PIRSF" id="PIRSF006603">
    <property type="entry name" value="DinF"/>
    <property type="match status" value="1"/>
</dbReference>
<keyword evidence="3" id="KW-0050">Antiport</keyword>
<accession>A0ABR7CPK5</accession>
<name>A0ABR7CPK5_9BACT</name>
<keyword evidence="4" id="KW-1003">Cell membrane</keyword>
<keyword evidence="12" id="KW-1185">Reference proteome</keyword>
<dbReference type="NCBIfam" id="TIGR00797">
    <property type="entry name" value="matE"/>
    <property type="match status" value="1"/>
</dbReference>
<keyword evidence="6 10" id="KW-1133">Transmembrane helix</keyword>
<dbReference type="Proteomes" id="UP000636891">
    <property type="component" value="Unassembled WGS sequence"/>
</dbReference>
<evidence type="ECO:0000256" key="3">
    <source>
        <dbReference type="ARBA" id="ARBA00022449"/>
    </source>
</evidence>
<dbReference type="InterPro" id="IPR050222">
    <property type="entry name" value="MATE_MdtK"/>
</dbReference>
<dbReference type="InterPro" id="IPR002528">
    <property type="entry name" value="MATE_fam"/>
</dbReference>
<dbReference type="RefSeq" id="WP_118458242.1">
    <property type="nucleotide sequence ID" value="NZ_JACOOK010000007.1"/>
</dbReference>
<dbReference type="PANTHER" id="PTHR43298">
    <property type="entry name" value="MULTIDRUG RESISTANCE PROTEIN NORM-RELATED"/>
    <property type="match status" value="1"/>
</dbReference>